<evidence type="ECO:0000313" key="2">
    <source>
        <dbReference type="Proteomes" id="UP000290289"/>
    </source>
</evidence>
<evidence type="ECO:0000313" key="1">
    <source>
        <dbReference type="EMBL" id="RXH88045.1"/>
    </source>
</evidence>
<dbReference type="EMBL" id="RDQH01000336">
    <property type="protein sequence ID" value="RXH88045.1"/>
    <property type="molecule type" value="Genomic_DNA"/>
</dbReference>
<comment type="caution">
    <text evidence="1">The sequence shown here is derived from an EMBL/GenBank/DDBJ whole genome shotgun (WGS) entry which is preliminary data.</text>
</comment>
<gene>
    <name evidence="1" type="ORF">DVH24_037690</name>
</gene>
<sequence length="271" mass="30146">MQIGNGSNLKSNKNQDREIQSLISLLSLVRSSTSREVTACAIQQKFKCLLHAPVDVSTLAKNAGFDFLRSSITQARKYSVETEFFRRDFVQSNVFLLVGNVCLSHPMLLKSTWTRMEMHKDRVLLLFVTIESKDGAYAVLKLTPMLKKCGILAFSHRLGVFQKAYVHCIVFAMFEDDINLLADHIKDLFNSKTGRIGPKSADLGKVKEIFSKVRLVGCFGFPIIEYKGVRVSGLFLGSDGVPIKELLCGNRVAGWAMLVRLCGDCVSVVST</sequence>
<protein>
    <submittedName>
        <fullName evidence="1">Uncharacterized protein</fullName>
    </submittedName>
</protein>
<accession>A0A498J092</accession>
<dbReference type="Proteomes" id="UP000290289">
    <property type="component" value="Chromosome 10"/>
</dbReference>
<organism evidence="1 2">
    <name type="scientific">Malus domestica</name>
    <name type="common">Apple</name>
    <name type="synonym">Pyrus malus</name>
    <dbReference type="NCBI Taxonomy" id="3750"/>
    <lineage>
        <taxon>Eukaryota</taxon>
        <taxon>Viridiplantae</taxon>
        <taxon>Streptophyta</taxon>
        <taxon>Embryophyta</taxon>
        <taxon>Tracheophyta</taxon>
        <taxon>Spermatophyta</taxon>
        <taxon>Magnoliopsida</taxon>
        <taxon>eudicotyledons</taxon>
        <taxon>Gunneridae</taxon>
        <taxon>Pentapetalae</taxon>
        <taxon>rosids</taxon>
        <taxon>fabids</taxon>
        <taxon>Rosales</taxon>
        <taxon>Rosaceae</taxon>
        <taxon>Amygdaloideae</taxon>
        <taxon>Maleae</taxon>
        <taxon>Malus</taxon>
    </lineage>
</organism>
<proteinExistence type="predicted"/>
<reference evidence="1 2" key="1">
    <citation type="submission" date="2018-10" db="EMBL/GenBank/DDBJ databases">
        <title>A high-quality apple genome assembly.</title>
        <authorList>
            <person name="Hu J."/>
        </authorList>
    </citation>
    <scope>NUCLEOTIDE SEQUENCE [LARGE SCALE GENOMIC DNA]</scope>
    <source>
        <strain evidence="2">cv. HFTH1</strain>
        <tissue evidence="1">Young leaf</tissue>
    </source>
</reference>
<name>A0A498J092_MALDO</name>
<keyword evidence="2" id="KW-1185">Reference proteome</keyword>
<dbReference type="AlphaFoldDB" id="A0A498J092"/>